<dbReference type="EMBL" id="JAFBER010000001">
    <property type="protein sequence ID" value="MBM7644096.1"/>
    <property type="molecule type" value="Genomic_DNA"/>
</dbReference>
<gene>
    <name evidence="2" type="ORF">JOD45_000287</name>
</gene>
<sequence>MPQQGQQQRNNAGNIFLPLLAAIGTGAATYYSLRNNQNAGQQMQQLAGMNQNNQQNQYS</sequence>
<keyword evidence="1" id="KW-0812">Transmembrane</keyword>
<dbReference type="RefSeq" id="WP_205002058.1">
    <property type="nucleotide sequence ID" value="NZ_JAFBER010000001.1"/>
</dbReference>
<evidence type="ECO:0000256" key="1">
    <source>
        <dbReference type="SAM" id="Phobius"/>
    </source>
</evidence>
<reference evidence="2 3" key="1">
    <citation type="submission" date="2021-01" db="EMBL/GenBank/DDBJ databases">
        <title>Genomic Encyclopedia of Type Strains, Phase IV (KMG-IV): sequencing the most valuable type-strain genomes for metagenomic binning, comparative biology and taxonomic classification.</title>
        <authorList>
            <person name="Goeker M."/>
        </authorList>
    </citation>
    <scope>NUCLEOTIDE SEQUENCE [LARGE SCALE GENOMIC DNA]</scope>
    <source>
        <strain evidence="2 3">DSM 28236</strain>
    </source>
</reference>
<accession>A0ABS2PVY8</accession>
<evidence type="ECO:0000313" key="2">
    <source>
        <dbReference type="EMBL" id="MBM7644096.1"/>
    </source>
</evidence>
<evidence type="ECO:0000313" key="3">
    <source>
        <dbReference type="Proteomes" id="UP000808914"/>
    </source>
</evidence>
<proteinExistence type="predicted"/>
<keyword evidence="1" id="KW-1133">Transmembrane helix</keyword>
<keyword evidence="1" id="KW-0472">Membrane</keyword>
<feature type="transmembrane region" description="Helical" evidence="1">
    <location>
        <begin position="15"/>
        <end position="33"/>
    </location>
</feature>
<name>A0ABS2PVY8_9BACL</name>
<dbReference type="Proteomes" id="UP000808914">
    <property type="component" value="Unassembled WGS sequence"/>
</dbReference>
<comment type="caution">
    <text evidence="2">The sequence shown here is derived from an EMBL/GenBank/DDBJ whole genome shotgun (WGS) entry which is preliminary data.</text>
</comment>
<organism evidence="2 3">
    <name type="scientific">Scopulibacillus daqui</name>
    <dbReference type="NCBI Taxonomy" id="1469162"/>
    <lineage>
        <taxon>Bacteria</taxon>
        <taxon>Bacillati</taxon>
        <taxon>Bacillota</taxon>
        <taxon>Bacilli</taxon>
        <taxon>Bacillales</taxon>
        <taxon>Sporolactobacillaceae</taxon>
        <taxon>Scopulibacillus</taxon>
    </lineage>
</organism>
<protein>
    <submittedName>
        <fullName evidence="2">Uncharacterized protein</fullName>
    </submittedName>
</protein>
<keyword evidence="3" id="KW-1185">Reference proteome</keyword>